<gene>
    <name evidence="1" type="ORF">Fot_19601</name>
</gene>
<proteinExistence type="predicted"/>
<reference evidence="2" key="1">
    <citation type="submission" date="2024-07" db="EMBL/GenBank/DDBJ databases">
        <title>Two chromosome-level genome assemblies of Korean endemic species Abeliophyllum distichum and Forsythia ovata (Oleaceae).</title>
        <authorList>
            <person name="Jang H."/>
        </authorList>
    </citation>
    <scope>NUCLEOTIDE SEQUENCE [LARGE SCALE GENOMIC DNA]</scope>
</reference>
<name>A0ABD1VLI3_9LAMI</name>
<evidence type="ECO:0000313" key="2">
    <source>
        <dbReference type="Proteomes" id="UP001604277"/>
    </source>
</evidence>
<dbReference type="AlphaFoldDB" id="A0ABD1VLI3"/>
<comment type="caution">
    <text evidence="1">The sequence shown here is derived from an EMBL/GenBank/DDBJ whole genome shotgun (WGS) entry which is preliminary data.</text>
</comment>
<dbReference type="Proteomes" id="UP001604277">
    <property type="component" value="Unassembled WGS sequence"/>
</dbReference>
<keyword evidence="2" id="KW-1185">Reference proteome</keyword>
<organism evidence="1 2">
    <name type="scientific">Forsythia ovata</name>
    <dbReference type="NCBI Taxonomy" id="205694"/>
    <lineage>
        <taxon>Eukaryota</taxon>
        <taxon>Viridiplantae</taxon>
        <taxon>Streptophyta</taxon>
        <taxon>Embryophyta</taxon>
        <taxon>Tracheophyta</taxon>
        <taxon>Spermatophyta</taxon>
        <taxon>Magnoliopsida</taxon>
        <taxon>eudicotyledons</taxon>
        <taxon>Gunneridae</taxon>
        <taxon>Pentapetalae</taxon>
        <taxon>asterids</taxon>
        <taxon>lamiids</taxon>
        <taxon>Lamiales</taxon>
        <taxon>Oleaceae</taxon>
        <taxon>Forsythieae</taxon>
        <taxon>Forsythia</taxon>
    </lineage>
</organism>
<sequence>MEEINTVQSHVLNFELYKVLVGYEESKIVGFEDADELRSKNKVFFSKLDLAEEARRQTEYKVLKVQSIQKVAEDARRRAEQKLKMYKDMAYTRHKKLAEAMAELSKANEILARLGAHTCADPKEATGPYDLYFM</sequence>
<accession>A0ABD1VLI3</accession>
<evidence type="ECO:0000313" key="1">
    <source>
        <dbReference type="EMBL" id="KAL2538210.1"/>
    </source>
</evidence>
<dbReference type="EMBL" id="JBFOLJ010000005">
    <property type="protein sequence ID" value="KAL2538210.1"/>
    <property type="molecule type" value="Genomic_DNA"/>
</dbReference>
<protein>
    <submittedName>
        <fullName evidence="1">Uncharacterized protein</fullName>
    </submittedName>
</protein>